<organism evidence="4 5">
    <name type="scientific">Methylobacterium trifolii</name>
    <dbReference type="NCBI Taxonomy" id="1003092"/>
    <lineage>
        <taxon>Bacteria</taxon>
        <taxon>Pseudomonadati</taxon>
        <taxon>Pseudomonadota</taxon>
        <taxon>Alphaproteobacteria</taxon>
        <taxon>Hyphomicrobiales</taxon>
        <taxon>Methylobacteriaceae</taxon>
        <taxon>Methylobacterium</taxon>
    </lineage>
</organism>
<protein>
    <submittedName>
        <fullName evidence="4">dTDP-glucose 4,6-dehydratase 2</fullName>
    </submittedName>
</protein>
<evidence type="ECO:0000256" key="2">
    <source>
        <dbReference type="ARBA" id="ARBA00007637"/>
    </source>
</evidence>
<keyword evidence="5" id="KW-1185">Reference proteome</keyword>
<name>A0ABQ4U0G6_9HYPH</name>
<dbReference type="InterPro" id="IPR001509">
    <property type="entry name" value="Epimerase_deHydtase"/>
</dbReference>
<dbReference type="Proteomes" id="UP001055057">
    <property type="component" value="Unassembled WGS sequence"/>
</dbReference>
<proteinExistence type="inferred from homology"/>
<dbReference type="SUPFAM" id="SSF51735">
    <property type="entry name" value="NAD(P)-binding Rossmann-fold domains"/>
    <property type="match status" value="1"/>
</dbReference>
<dbReference type="InterPro" id="IPR036291">
    <property type="entry name" value="NAD(P)-bd_dom_sf"/>
</dbReference>
<dbReference type="Pfam" id="PF01370">
    <property type="entry name" value="Epimerase"/>
    <property type="match status" value="1"/>
</dbReference>
<comment type="caution">
    <text evidence="4">The sequence shown here is derived from an EMBL/GenBank/DDBJ whole genome shotgun (WGS) entry which is preliminary data.</text>
</comment>
<evidence type="ECO:0000313" key="4">
    <source>
        <dbReference type="EMBL" id="GJE60970.1"/>
    </source>
</evidence>
<evidence type="ECO:0000256" key="1">
    <source>
        <dbReference type="ARBA" id="ARBA00005125"/>
    </source>
</evidence>
<comment type="pathway">
    <text evidence="1">Bacterial outer membrane biogenesis; LPS O-antigen biosynthesis.</text>
</comment>
<evidence type="ECO:0000259" key="3">
    <source>
        <dbReference type="Pfam" id="PF01370"/>
    </source>
</evidence>
<comment type="similarity">
    <text evidence="2">Belongs to the NAD(P)-dependent epimerase/dehydratase family.</text>
</comment>
<reference evidence="4" key="2">
    <citation type="submission" date="2021-08" db="EMBL/GenBank/DDBJ databases">
        <authorList>
            <person name="Tani A."/>
            <person name="Ola A."/>
            <person name="Ogura Y."/>
            <person name="Katsura K."/>
            <person name="Hayashi T."/>
        </authorList>
    </citation>
    <scope>NUCLEOTIDE SEQUENCE</scope>
    <source>
        <strain evidence="4">DSM 23632</strain>
    </source>
</reference>
<evidence type="ECO:0000313" key="5">
    <source>
        <dbReference type="Proteomes" id="UP001055057"/>
    </source>
</evidence>
<feature type="domain" description="NAD-dependent epimerase/dehydratase" evidence="3">
    <location>
        <begin position="8"/>
        <end position="245"/>
    </location>
</feature>
<dbReference type="EMBL" id="BPRB01000177">
    <property type="protein sequence ID" value="GJE60970.1"/>
    <property type="molecule type" value="Genomic_DNA"/>
</dbReference>
<gene>
    <name evidence="4" type="primary">rffG_1</name>
    <name evidence="4" type="ORF">MPOCJGCO_3089</name>
</gene>
<dbReference type="PANTHER" id="PTHR43000">
    <property type="entry name" value="DTDP-D-GLUCOSE 4,6-DEHYDRATASE-RELATED"/>
    <property type="match status" value="1"/>
</dbReference>
<reference evidence="4" key="1">
    <citation type="journal article" date="2021" name="Front. Microbiol.">
        <title>Comprehensive Comparative Genomics and Phenotyping of Methylobacterium Species.</title>
        <authorList>
            <person name="Alessa O."/>
            <person name="Ogura Y."/>
            <person name="Fujitani Y."/>
            <person name="Takami H."/>
            <person name="Hayashi T."/>
            <person name="Sahin N."/>
            <person name="Tani A."/>
        </authorList>
    </citation>
    <scope>NUCLEOTIDE SEQUENCE</scope>
    <source>
        <strain evidence="4">DSM 23632</strain>
    </source>
</reference>
<sequence length="314" mass="33364">MASRPERVLVTGAAGFVGAWLCRRLLAERCAVAGLVRSPPAGNGLFARLCLADGVDLWIAEETDLSARIRAFAPTAVVNLAGCSQVSVARADPAAAFRANTAFLWELLDALRLLAKPPAFIHASTEAVYGTGTGGGFREGDPTAPLGPYAASKAAGEIVVRSYAATYGLPTVIVRFGNIYGPGDPNHARLVPDLTRSFATDRPVRLRDGRSVRSYLHVDDAVDALLRLVAQAGRPDIRGEVFNVAGERAYTNLDVAQLARAASGRLSADIIVDEALDSTVQFASTEKIRRVLDWQPRISLADGLSGIAQEEATR</sequence>
<accession>A0ABQ4U0G6</accession>
<dbReference type="Gene3D" id="3.40.50.720">
    <property type="entry name" value="NAD(P)-binding Rossmann-like Domain"/>
    <property type="match status" value="1"/>
</dbReference>